<evidence type="ECO:0000313" key="2">
    <source>
        <dbReference type="EMBL" id="KAK0404156.1"/>
    </source>
</evidence>
<protein>
    <submittedName>
        <fullName evidence="2">Uncharacterized protein</fullName>
    </submittedName>
</protein>
<gene>
    <name evidence="2" type="ORF">QR680_017315</name>
</gene>
<evidence type="ECO:0000256" key="1">
    <source>
        <dbReference type="SAM" id="MobiDB-lite"/>
    </source>
</evidence>
<comment type="caution">
    <text evidence="2">The sequence shown here is derived from an EMBL/GenBank/DDBJ whole genome shotgun (WGS) entry which is preliminary data.</text>
</comment>
<feature type="compositionally biased region" description="Basic and acidic residues" evidence="1">
    <location>
        <begin position="237"/>
        <end position="257"/>
    </location>
</feature>
<reference evidence="2" key="1">
    <citation type="submission" date="2023-06" db="EMBL/GenBank/DDBJ databases">
        <title>Genomic analysis of the entomopathogenic nematode Steinernema hermaphroditum.</title>
        <authorList>
            <person name="Schwarz E.M."/>
            <person name="Heppert J.K."/>
            <person name="Baniya A."/>
            <person name="Schwartz H.T."/>
            <person name="Tan C.-H."/>
            <person name="Antoshechkin I."/>
            <person name="Sternberg P.W."/>
            <person name="Goodrich-Blair H."/>
            <person name="Dillman A.R."/>
        </authorList>
    </citation>
    <scope>NUCLEOTIDE SEQUENCE</scope>
    <source>
        <strain evidence="2">PS9179</strain>
        <tissue evidence="2">Whole animal</tissue>
    </source>
</reference>
<keyword evidence="3" id="KW-1185">Reference proteome</keyword>
<evidence type="ECO:0000313" key="3">
    <source>
        <dbReference type="Proteomes" id="UP001175271"/>
    </source>
</evidence>
<dbReference type="EMBL" id="JAUCMV010000004">
    <property type="protein sequence ID" value="KAK0404156.1"/>
    <property type="molecule type" value="Genomic_DNA"/>
</dbReference>
<name>A0AA39HFA2_9BILA</name>
<dbReference type="AlphaFoldDB" id="A0AA39HFA2"/>
<dbReference type="Proteomes" id="UP001175271">
    <property type="component" value="Unassembled WGS sequence"/>
</dbReference>
<organism evidence="2 3">
    <name type="scientific">Steinernema hermaphroditum</name>
    <dbReference type="NCBI Taxonomy" id="289476"/>
    <lineage>
        <taxon>Eukaryota</taxon>
        <taxon>Metazoa</taxon>
        <taxon>Ecdysozoa</taxon>
        <taxon>Nematoda</taxon>
        <taxon>Chromadorea</taxon>
        <taxon>Rhabditida</taxon>
        <taxon>Tylenchina</taxon>
        <taxon>Panagrolaimomorpha</taxon>
        <taxon>Strongyloidoidea</taxon>
        <taxon>Steinernematidae</taxon>
        <taxon>Steinernema</taxon>
    </lineage>
</organism>
<feature type="region of interest" description="Disordered" evidence="1">
    <location>
        <begin position="183"/>
        <end position="265"/>
    </location>
</feature>
<sequence length="265" mass="29699">MICIRLDHDREWLKNIDTDHPFENAWRTGIGMIKNESIIQGKQFILDECYRANVDKSNPIDLTETEFECFLKHLGAAHVFTVRSQLACDGDCYMFEGYTIQTHSNFSVPALVAFSVVMSATISAALIQCSKKKADTRNPANPRDQPVLKNGVPVAPSVTKGVLKDAKPTDQALKTAEAAKSLKALDKTQTQDQEKSVKTGDPKGNKEEEEDSFEQHQPVARVAKRTPEILSQKPIPKNREDYKTFNKKNMPESDFDKTISGLQNN</sequence>
<feature type="compositionally biased region" description="Basic and acidic residues" evidence="1">
    <location>
        <begin position="192"/>
        <end position="206"/>
    </location>
</feature>
<feature type="region of interest" description="Disordered" evidence="1">
    <location>
        <begin position="133"/>
        <end position="153"/>
    </location>
</feature>
<proteinExistence type="predicted"/>
<accession>A0AA39HFA2</accession>